<feature type="disulfide bond" evidence="2">
    <location>
        <begin position="62"/>
        <end position="79"/>
    </location>
</feature>
<dbReference type="Proteomes" id="UP000237347">
    <property type="component" value="Unassembled WGS sequence"/>
</dbReference>
<dbReference type="PROSITE" id="PS51367">
    <property type="entry name" value="THAUMATIN_2"/>
    <property type="match status" value="1"/>
</dbReference>
<keyword evidence="4" id="KW-1185">Reference proteome</keyword>
<dbReference type="Pfam" id="PF00314">
    <property type="entry name" value="Thaumatin"/>
    <property type="match status" value="1"/>
</dbReference>
<dbReference type="SUPFAM" id="SSF49870">
    <property type="entry name" value="Osmotin, thaumatin-like protein"/>
    <property type="match status" value="1"/>
</dbReference>
<dbReference type="SMART" id="SM00205">
    <property type="entry name" value="THN"/>
    <property type="match status" value="1"/>
</dbReference>
<dbReference type="EMBL" id="PKMF04000341">
    <property type="protein sequence ID" value="KAK7836907.1"/>
    <property type="molecule type" value="Genomic_DNA"/>
</dbReference>
<sequence length="115" mass="12062">WPCATGHCGGSLLCNGLGGTPPATLAEITLGNEQDFYDVSLVDGYNLAISITTIKGDLNMMCPVGLQVRSHDNKRVVACESACFAFNLPSSVTGSFGSLRLVNPQHTLGFSRGLS</sequence>
<proteinExistence type="inferred from homology"/>
<evidence type="ECO:0000256" key="1">
    <source>
        <dbReference type="ARBA" id="ARBA00010607"/>
    </source>
</evidence>
<name>A0AAW0KDB8_QUESU</name>
<dbReference type="InterPro" id="IPR037176">
    <property type="entry name" value="Osmotin/thaumatin-like_sf"/>
</dbReference>
<evidence type="ECO:0000256" key="2">
    <source>
        <dbReference type="PIRSR" id="PIRSR002703-1"/>
    </source>
</evidence>
<accession>A0AAW0KDB8</accession>
<dbReference type="PANTHER" id="PTHR31048">
    <property type="entry name" value="OS03G0233200 PROTEIN"/>
    <property type="match status" value="1"/>
</dbReference>
<feature type="disulfide bond" evidence="2">
    <location>
        <begin position="8"/>
        <end position="14"/>
    </location>
</feature>
<dbReference type="AlphaFoldDB" id="A0AAW0KDB8"/>
<dbReference type="InterPro" id="IPR001938">
    <property type="entry name" value="Thaumatin"/>
</dbReference>
<dbReference type="Gene3D" id="2.60.110.10">
    <property type="entry name" value="Thaumatin"/>
    <property type="match status" value="1"/>
</dbReference>
<gene>
    <name evidence="3" type="ORF">CFP56_021884</name>
</gene>
<keyword evidence="2" id="KW-1015">Disulfide bond</keyword>
<evidence type="ECO:0000313" key="4">
    <source>
        <dbReference type="Proteomes" id="UP000237347"/>
    </source>
</evidence>
<comment type="similarity">
    <text evidence="1">Belongs to the thaumatin family.</text>
</comment>
<comment type="caution">
    <text evidence="3">The sequence shown here is derived from an EMBL/GenBank/DDBJ whole genome shotgun (WGS) entry which is preliminary data.</text>
</comment>
<feature type="non-terminal residue" evidence="3">
    <location>
        <position position="1"/>
    </location>
</feature>
<reference evidence="3 4" key="1">
    <citation type="journal article" date="2018" name="Sci. Data">
        <title>The draft genome sequence of cork oak.</title>
        <authorList>
            <person name="Ramos A.M."/>
            <person name="Usie A."/>
            <person name="Barbosa P."/>
            <person name="Barros P.M."/>
            <person name="Capote T."/>
            <person name="Chaves I."/>
            <person name="Simoes F."/>
            <person name="Abreu I."/>
            <person name="Carrasquinho I."/>
            <person name="Faro C."/>
            <person name="Guimaraes J.B."/>
            <person name="Mendonca D."/>
            <person name="Nobrega F."/>
            <person name="Rodrigues L."/>
            <person name="Saibo N.J.M."/>
            <person name="Varela M.C."/>
            <person name="Egas C."/>
            <person name="Matos J."/>
            <person name="Miguel C.M."/>
            <person name="Oliveira M.M."/>
            <person name="Ricardo C.P."/>
            <person name="Goncalves S."/>
        </authorList>
    </citation>
    <scope>NUCLEOTIDE SEQUENCE [LARGE SCALE GENOMIC DNA]</scope>
    <source>
        <strain evidence="4">cv. HL8</strain>
    </source>
</reference>
<evidence type="ECO:0000313" key="3">
    <source>
        <dbReference type="EMBL" id="KAK7836907.1"/>
    </source>
</evidence>
<protein>
    <submittedName>
        <fullName evidence="3">Thaumatin-like protein</fullName>
    </submittedName>
</protein>
<dbReference type="PIRSF" id="PIRSF002703">
    <property type="entry name" value="Thaumatin"/>
    <property type="match status" value="1"/>
</dbReference>
<organism evidence="3 4">
    <name type="scientific">Quercus suber</name>
    <name type="common">Cork oak</name>
    <dbReference type="NCBI Taxonomy" id="58331"/>
    <lineage>
        <taxon>Eukaryota</taxon>
        <taxon>Viridiplantae</taxon>
        <taxon>Streptophyta</taxon>
        <taxon>Embryophyta</taxon>
        <taxon>Tracheophyta</taxon>
        <taxon>Spermatophyta</taxon>
        <taxon>Magnoliopsida</taxon>
        <taxon>eudicotyledons</taxon>
        <taxon>Gunneridae</taxon>
        <taxon>Pentapetalae</taxon>
        <taxon>rosids</taxon>
        <taxon>fabids</taxon>
        <taxon>Fagales</taxon>
        <taxon>Fagaceae</taxon>
        <taxon>Quercus</taxon>
    </lineage>
</organism>